<reference evidence="1" key="1">
    <citation type="journal article" date="2023" name="IScience">
        <title>Live-bearing cockroach genome reveals convergent evolutionary mechanisms linked to viviparity in insects and beyond.</title>
        <authorList>
            <person name="Fouks B."/>
            <person name="Harrison M.C."/>
            <person name="Mikhailova A.A."/>
            <person name="Marchal E."/>
            <person name="English S."/>
            <person name="Carruthers M."/>
            <person name="Jennings E.C."/>
            <person name="Chiamaka E.L."/>
            <person name="Frigard R.A."/>
            <person name="Pippel M."/>
            <person name="Attardo G.M."/>
            <person name="Benoit J.B."/>
            <person name="Bornberg-Bauer E."/>
            <person name="Tobe S.S."/>
        </authorList>
    </citation>
    <scope>NUCLEOTIDE SEQUENCE</scope>
    <source>
        <strain evidence="1">Stay&amp;Tobe</strain>
    </source>
</reference>
<accession>A0AAD8ESM2</accession>
<organism evidence="1 2">
    <name type="scientific">Diploptera punctata</name>
    <name type="common">Pacific beetle cockroach</name>
    <dbReference type="NCBI Taxonomy" id="6984"/>
    <lineage>
        <taxon>Eukaryota</taxon>
        <taxon>Metazoa</taxon>
        <taxon>Ecdysozoa</taxon>
        <taxon>Arthropoda</taxon>
        <taxon>Hexapoda</taxon>
        <taxon>Insecta</taxon>
        <taxon>Pterygota</taxon>
        <taxon>Neoptera</taxon>
        <taxon>Polyneoptera</taxon>
        <taxon>Dictyoptera</taxon>
        <taxon>Blattodea</taxon>
        <taxon>Blaberoidea</taxon>
        <taxon>Blaberidae</taxon>
        <taxon>Diplopterinae</taxon>
        <taxon>Diploptera</taxon>
    </lineage>
</organism>
<evidence type="ECO:0000313" key="1">
    <source>
        <dbReference type="EMBL" id="KAJ9600237.1"/>
    </source>
</evidence>
<feature type="non-terminal residue" evidence="1">
    <location>
        <position position="1"/>
    </location>
</feature>
<dbReference type="AlphaFoldDB" id="A0AAD8ESM2"/>
<gene>
    <name evidence="1" type="ORF">L9F63_009462</name>
</gene>
<comment type="caution">
    <text evidence="1">The sequence shown here is derived from an EMBL/GenBank/DDBJ whole genome shotgun (WGS) entry which is preliminary data.</text>
</comment>
<sequence length="89" mass="10469">DPGILKYNFKHLSPHPPVIINHSLLSCTSSLQALALRAFKCYFCYNISLIHIHCWSAYFKIEMPPKIFISFYKIITTQNYRAYLTNSRR</sequence>
<dbReference type="Proteomes" id="UP001233999">
    <property type="component" value="Unassembled WGS sequence"/>
</dbReference>
<name>A0AAD8ESM2_DIPPU</name>
<reference evidence="1" key="2">
    <citation type="submission" date="2023-05" db="EMBL/GenBank/DDBJ databases">
        <authorList>
            <person name="Fouks B."/>
        </authorList>
    </citation>
    <scope>NUCLEOTIDE SEQUENCE</scope>
    <source>
        <strain evidence="1">Stay&amp;Tobe</strain>
        <tissue evidence="1">Testes</tissue>
    </source>
</reference>
<evidence type="ECO:0000313" key="2">
    <source>
        <dbReference type="Proteomes" id="UP001233999"/>
    </source>
</evidence>
<feature type="non-terminal residue" evidence="1">
    <location>
        <position position="89"/>
    </location>
</feature>
<proteinExistence type="predicted"/>
<keyword evidence="2" id="KW-1185">Reference proteome</keyword>
<protein>
    <submittedName>
        <fullName evidence="1">Uncharacterized protein</fullName>
    </submittedName>
</protein>
<dbReference type="EMBL" id="JASPKZ010000436">
    <property type="protein sequence ID" value="KAJ9600237.1"/>
    <property type="molecule type" value="Genomic_DNA"/>
</dbReference>